<keyword evidence="3" id="KW-1185">Reference proteome</keyword>
<organism evidence="2 3">
    <name type="scientific">Methanothermococcus okinawensis (strain DSM 14208 / JCM 11175 / IH1)</name>
    <dbReference type="NCBI Taxonomy" id="647113"/>
    <lineage>
        <taxon>Archaea</taxon>
        <taxon>Methanobacteriati</taxon>
        <taxon>Methanobacteriota</taxon>
        <taxon>Methanomada group</taxon>
        <taxon>Methanococci</taxon>
        <taxon>Methanococcales</taxon>
        <taxon>Methanococcaceae</taxon>
        <taxon>Methanothermococcus</taxon>
    </lineage>
</organism>
<reference evidence="2" key="1">
    <citation type="submission" date="2011-05" db="EMBL/GenBank/DDBJ databases">
        <title>Complete sequence of chromosome of Methanothermococcus okinawensis IH1.</title>
        <authorList>
            <consortium name="US DOE Joint Genome Institute"/>
            <person name="Lucas S."/>
            <person name="Han J."/>
            <person name="Lapidus A."/>
            <person name="Cheng J.-F."/>
            <person name="Goodwin L."/>
            <person name="Pitluck S."/>
            <person name="Peters L."/>
            <person name="Mikhailova N."/>
            <person name="Held B."/>
            <person name="Han C."/>
            <person name="Tapia R."/>
            <person name="Land M."/>
            <person name="Hauser L."/>
            <person name="Kyrpides N."/>
            <person name="Ivanova N."/>
            <person name="Pagani I."/>
            <person name="Sieprawska-Lupa M."/>
            <person name="Takai K."/>
            <person name="Miyazaki J."/>
            <person name="Whitman W."/>
            <person name="Woyke T."/>
        </authorList>
    </citation>
    <scope>NUCLEOTIDE SEQUENCE [LARGE SCALE GENOMIC DNA]</scope>
    <source>
        <strain evidence="2">IH1</strain>
    </source>
</reference>
<dbReference type="HOGENOM" id="CLU_025908_1_2_2"/>
<dbReference type="InterPro" id="IPR050273">
    <property type="entry name" value="GppA/Ppx_hydrolase"/>
</dbReference>
<dbReference type="eggNOG" id="arCOG05138">
    <property type="taxonomic scope" value="Archaea"/>
</dbReference>
<dbReference type="EMBL" id="CP002792">
    <property type="protein sequence ID" value="AEH07067.1"/>
    <property type="molecule type" value="Genomic_DNA"/>
</dbReference>
<proteinExistence type="predicted"/>
<dbReference type="CDD" id="cd24052">
    <property type="entry name" value="ASKHA_NBD_HpPPX-GppA-like"/>
    <property type="match status" value="1"/>
</dbReference>
<protein>
    <submittedName>
        <fullName evidence="2">Ppx/GppA phosphatase</fullName>
    </submittedName>
</protein>
<dbReference type="Gene3D" id="3.30.420.150">
    <property type="entry name" value="Exopolyphosphatase. Domain 2"/>
    <property type="match status" value="1"/>
</dbReference>
<dbReference type="PANTHER" id="PTHR30005:SF0">
    <property type="entry name" value="RETROGRADE REGULATION PROTEIN 2"/>
    <property type="match status" value="1"/>
</dbReference>
<dbReference type="AlphaFoldDB" id="F8ANL1"/>
<dbReference type="InterPro" id="IPR003695">
    <property type="entry name" value="Ppx_GppA_N"/>
</dbReference>
<dbReference type="SUPFAM" id="SSF53067">
    <property type="entry name" value="Actin-like ATPase domain"/>
    <property type="match status" value="2"/>
</dbReference>
<dbReference type="STRING" id="647113.Metok_1097"/>
<dbReference type="GO" id="GO:0006357">
    <property type="term" value="P:regulation of transcription by RNA polymerase II"/>
    <property type="evidence" value="ECO:0007669"/>
    <property type="project" value="TreeGrafter"/>
</dbReference>
<evidence type="ECO:0000259" key="1">
    <source>
        <dbReference type="Pfam" id="PF02541"/>
    </source>
</evidence>
<dbReference type="KEGG" id="mok:Metok_1097"/>
<name>F8ANL1_METOI</name>
<gene>
    <name evidence="2" type="ordered locus">Metok_1097</name>
</gene>
<evidence type="ECO:0000313" key="2">
    <source>
        <dbReference type="EMBL" id="AEH07067.1"/>
    </source>
</evidence>
<dbReference type="Pfam" id="PF02541">
    <property type="entry name" value="Ppx-GppA"/>
    <property type="match status" value="1"/>
</dbReference>
<sequence>MGVILEKIISVIDIGSNTVKLVIYKYKNGKLIPKYTQSIYLRLFNYLIKSNSPHGEKLIISKKGISKTKEVLEHFKKEVDEYKPDKLIAFATYVIRVADNKDEFLNEMKDYFDIRILSEQEEAYYSAYGALLNINLESGIICDMGGGSLEVCSVKNNDIEHCNSYPLGTLYFKDFFPDGILINEEGARNKIRKFIKKPSQNFETMVGVGGSIRALSKITHKKKIEKTVLDKTLNKIKNMTPNEISEKYMISERRSETVVSAALAMSELMNIYGCKTLYISKYGIREGIILKLLLNGEKP</sequence>
<accession>F8ANL1</accession>
<feature type="domain" description="Ppx/GppA phosphatase N-terminal" evidence="1">
    <location>
        <begin position="38"/>
        <end position="294"/>
    </location>
</feature>
<dbReference type="Gene3D" id="3.30.420.40">
    <property type="match status" value="1"/>
</dbReference>
<dbReference type="InterPro" id="IPR043129">
    <property type="entry name" value="ATPase_NBD"/>
</dbReference>
<dbReference type="PANTHER" id="PTHR30005">
    <property type="entry name" value="EXOPOLYPHOSPHATASE"/>
    <property type="match status" value="1"/>
</dbReference>
<evidence type="ECO:0000313" key="3">
    <source>
        <dbReference type="Proteomes" id="UP000009296"/>
    </source>
</evidence>
<dbReference type="Proteomes" id="UP000009296">
    <property type="component" value="Chromosome"/>
</dbReference>